<dbReference type="InterPro" id="IPR009752">
    <property type="entry name" value="Phage_Mu_GpJ"/>
</dbReference>
<organism evidence="1">
    <name type="scientific">Myoviridae sp. ct0Tg8</name>
    <dbReference type="NCBI Taxonomy" id="2826598"/>
    <lineage>
        <taxon>Viruses</taxon>
        <taxon>Duplodnaviria</taxon>
        <taxon>Heunggongvirae</taxon>
        <taxon>Uroviricota</taxon>
        <taxon>Caudoviricetes</taxon>
    </lineage>
</organism>
<dbReference type="Pfam" id="PF07030">
    <property type="entry name" value="Phage_Mu_Gp36"/>
    <property type="match status" value="1"/>
</dbReference>
<sequence>MPTRALYGCFSAAQGRASANPFSANDKLTKTSGDFFTNRKETLHMFITQEDYRVVIGENALKVVSQASQEIRDNAELEACEEIAGYLRPKYDTETIFAAQGDERNSLVVMYAADIALYHMTAAMPQKMGSEIRKERYERAIKWLEGVQAGKIIPDLPLAIDTDGTPCGDLLIFGSQQQLHHNW</sequence>
<protein>
    <submittedName>
        <fullName evidence="1">Head to tail adaptor</fullName>
    </submittedName>
</protein>
<evidence type="ECO:0000313" key="1">
    <source>
        <dbReference type="EMBL" id="DAD92097.1"/>
    </source>
</evidence>
<proteinExistence type="predicted"/>
<accession>A0A8S5NBU2</accession>
<reference evidence="1" key="1">
    <citation type="journal article" date="2021" name="Proc. Natl. Acad. Sci. U.S.A.">
        <title>A Catalog of Tens of Thousands of Viruses from Human Metagenomes Reveals Hidden Associations with Chronic Diseases.</title>
        <authorList>
            <person name="Tisza M.J."/>
            <person name="Buck C.B."/>
        </authorList>
    </citation>
    <scope>NUCLEOTIDE SEQUENCE</scope>
    <source>
        <strain evidence="1">Ct0Tg8</strain>
    </source>
</reference>
<dbReference type="EMBL" id="BK015128">
    <property type="protein sequence ID" value="DAD92097.1"/>
    <property type="molecule type" value="Genomic_DNA"/>
</dbReference>
<name>A0A8S5NBU2_9CAUD</name>